<gene>
    <name evidence="6" type="ORF">EOD43_06360</name>
</gene>
<sequence length="304" mass="33754">MPRNVDLRQIEAFKAVVESGTVSRAALVLGMSQPQISKQIANMEMDTGLKLFDRFKGRLAPTANGLRLYEEVGRIFAGVLQVENAVEAIRREKQGRIAVGVMPALSGPFIERVTRTFLGSRQGVFCAVEQLTSDWIVERIVSRRFDVGLVNCKADSRYVTSEPLMTHPLVAIASPDHPFAAKDVIEPEDLHDTPFIAFDPMADIGTRVADMLERYRVEPRTVLATNVAPTVCELVASGLGVSLVHPLSLSGFEDRLIARRFEPEVPYWFQLCRLADSRNADLVTAFMEDTRAVAARISRDILAR</sequence>
<dbReference type="Proteomes" id="UP000282971">
    <property type="component" value="Unassembled WGS sequence"/>
</dbReference>
<comment type="similarity">
    <text evidence="1">Belongs to the LysR transcriptional regulatory family.</text>
</comment>
<keyword evidence="4" id="KW-0804">Transcription</keyword>
<dbReference type="GO" id="GO:0003700">
    <property type="term" value="F:DNA-binding transcription factor activity"/>
    <property type="evidence" value="ECO:0007669"/>
    <property type="project" value="InterPro"/>
</dbReference>
<dbReference type="PANTHER" id="PTHR30427:SF1">
    <property type="entry name" value="TRANSCRIPTIONAL ACTIVATOR PROTEIN LYSR"/>
    <property type="match status" value="1"/>
</dbReference>
<dbReference type="Pfam" id="PF00126">
    <property type="entry name" value="HTH_1"/>
    <property type="match status" value="1"/>
</dbReference>
<dbReference type="GO" id="GO:0010628">
    <property type="term" value="P:positive regulation of gene expression"/>
    <property type="evidence" value="ECO:0007669"/>
    <property type="project" value="TreeGrafter"/>
</dbReference>
<name>A0A437M7B2_9SPHN</name>
<keyword evidence="2" id="KW-0805">Transcription regulation</keyword>
<protein>
    <submittedName>
        <fullName evidence="6">LysR family transcriptional regulator</fullName>
    </submittedName>
</protein>
<evidence type="ECO:0000313" key="7">
    <source>
        <dbReference type="Proteomes" id="UP000282971"/>
    </source>
</evidence>
<dbReference type="Pfam" id="PF03466">
    <property type="entry name" value="LysR_substrate"/>
    <property type="match status" value="1"/>
</dbReference>
<evidence type="ECO:0000256" key="2">
    <source>
        <dbReference type="ARBA" id="ARBA00023015"/>
    </source>
</evidence>
<dbReference type="PROSITE" id="PS50931">
    <property type="entry name" value="HTH_LYSR"/>
    <property type="match status" value="1"/>
</dbReference>
<dbReference type="OrthoDB" id="8479870at2"/>
<dbReference type="InterPro" id="IPR005119">
    <property type="entry name" value="LysR_subst-bd"/>
</dbReference>
<dbReference type="AlphaFoldDB" id="A0A437M7B2"/>
<dbReference type="Gene3D" id="1.10.10.10">
    <property type="entry name" value="Winged helix-like DNA-binding domain superfamily/Winged helix DNA-binding domain"/>
    <property type="match status" value="1"/>
</dbReference>
<evidence type="ECO:0000259" key="5">
    <source>
        <dbReference type="PROSITE" id="PS50931"/>
    </source>
</evidence>
<dbReference type="SUPFAM" id="SSF53850">
    <property type="entry name" value="Periplasmic binding protein-like II"/>
    <property type="match status" value="1"/>
</dbReference>
<dbReference type="PANTHER" id="PTHR30427">
    <property type="entry name" value="TRANSCRIPTIONAL ACTIVATOR PROTEIN LYSR"/>
    <property type="match status" value="1"/>
</dbReference>
<keyword evidence="3" id="KW-0238">DNA-binding</keyword>
<comment type="caution">
    <text evidence="6">The sequence shown here is derived from an EMBL/GenBank/DDBJ whole genome shotgun (WGS) entry which is preliminary data.</text>
</comment>
<reference evidence="6 7" key="1">
    <citation type="submission" date="2019-01" db="EMBL/GenBank/DDBJ databases">
        <authorList>
            <person name="Chen W.-M."/>
        </authorList>
    </citation>
    <scope>NUCLEOTIDE SEQUENCE [LARGE SCALE GENOMIC DNA]</scope>
    <source>
        <strain evidence="6 7">CCP-7</strain>
    </source>
</reference>
<evidence type="ECO:0000313" key="6">
    <source>
        <dbReference type="EMBL" id="RVT93493.1"/>
    </source>
</evidence>
<dbReference type="RefSeq" id="WP_127742159.1">
    <property type="nucleotide sequence ID" value="NZ_SACN01000001.1"/>
</dbReference>
<accession>A0A437M7B2</accession>
<dbReference type="InterPro" id="IPR036388">
    <property type="entry name" value="WH-like_DNA-bd_sf"/>
</dbReference>
<proteinExistence type="inferred from homology"/>
<dbReference type="SUPFAM" id="SSF46785">
    <property type="entry name" value="Winged helix' DNA-binding domain"/>
    <property type="match status" value="1"/>
</dbReference>
<dbReference type="InterPro" id="IPR000847">
    <property type="entry name" value="LysR_HTH_N"/>
</dbReference>
<dbReference type="EMBL" id="SACN01000001">
    <property type="protein sequence ID" value="RVT93493.1"/>
    <property type="molecule type" value="Genomic_DNA"/>
</dbReference>
<feature type="domain" description="HTH lysR-type" evidence="5">
    <location>
        <begin position="5"/>
        <end position="62"/>
    </location>
</feature>
<evidence type="ECO:0000256" key="1">
    <source>
        <dbReference type="ARBA" id="ARBA00009437"/>
    </source>
</evidence>
<evidence type="ECO:0000256" key="3">
    <source>
        <dbReference type="ARBA" id="ARBA00023125"/>
    </source>
</evidence>
<evidence type="ECO:0000256" key="4">
    <source>
        <dbReference type="ARBA" id="ARBA00023163"/>
    </source>
</evidence>
<keyword evidence="7" id="KW-1185">Reference proteome</keyword>
<dbReference type="Gene3D" id="3.40.190.290">
    <property type="match status" value="1"/>
</dbReference>
<organism evidence="6 7">
    <name type="scientific">Sphingomonas crocodyli</name>
    <dbReference type="NCBI Taxonomy" id="1979270"/>
    <lineage>
        <taxon>Bacteria</taxon>
        <taxon>Pseudomonadati</taxon>
        <taxon>Pseudomonadota</taxon>
        <taxon>Alphaproteobacteria</taxon>
        <taxon>Sphingomonadales</taxon>
        <taxon>Sphingomonadaceae</taxon>
        <taxon>Sphingomonas</taxon>
    </lineage>
</organism>
<dbReference type="PRINTS" id="PR00039">
    <property type="entry name" value="HTHLYSR"/>
</dbReference>
<dbReference type="InterPro" id="IPR036390">
    <property type="entry name" value="WH_DNA-bd_sf"/>
</dbReference>
<dbReference type="GO" id="GO:0043565">
    <property type="term" value="F:sequence-specific DNA binding"/>
    <property type="evidence" value="ECO:0007669"/>
    <property type="project" value="TreeGrafter"/>
</dbReference>